<reference evidence="2 3" key="1">
    <citation type="journal article" date="2022" name="Nat. Plants">
        <title>Genomes of leafy and leafless Platanthera orchids illuminate the evolution of mycoheterotrophy.</title>
        <authorList>
            <person name="Li M.H."/>
            <person name="Liu K.W."/>
            <person name="Li Z."/>
            <person name="Lu H.C."/>
            <person name="Ye Q.L."/>
            <person name="Zhang D."/>
            <person name="Wang J.Y."/>
            <person name="Li Y.F."/>
            <person name="Zhong Z.M."/>
            <person name="Liu X."/>
            <person name="Yu X."/>
            <person name="Liu D.K."/>
            <person name="Tu X.D."/>
            <person name="Liu B."/>
            <person name="Hao Y."/>
            <person name="Liao X.Y."/>
            <person name="Jiang Y.T."/>
            <person name="Sun W.H."/>
            <person name="Chen J."/>
            <person name="Chen Y.Q."/>
            <person name="Ai Y."/>
            <person name="Zhai J.W."/>
            <person name="Wu S.S."/>
            <person name="Zhou Z."/>
            <person name="Hsiao Y.Y."/>
            <person name="Wu W.L."/>
            <person name="Chen Y.Y."/>
            <person name="Lin Y.F."/>
            <person name="Hsu J.L."/>
            <person name="Li C.Y."/>
            <person name="Wang Z.W."/>
            <person name="Zhao X."/>
            <person name="Zhong W.Y."/>
            <person name="Ma X.K."/>
            <person name="Ma L."/>
            <person name="Huang J."/>
            <person name="Chen G.Z."/>
            <person name="Huang M.Z."/>
            <person name="Huang L."/>
            <person name="Peng D.H."/>
            <person name="Luo Y.B."/>
            <person name="Zou S.Q."/>
            <person name="Chen S.P."/>
            <person name="Lan S."/>
            <person name="Tsai W.C."/>
            <person name="Van de Peer Y."/>
            <person name="Liu Z.J."/>
        </authorList>
    </citation>
    <scope>NUCLEOTIDE SEQUENCE [LARGE SCALE GENOMIC DNA]</scope>
    <source>
        <strain evidence="2">Lor288</strain>
    </source>
</reference>
<dbReference type="InterPro" id="IPR002156">
    <property type="entry name" value="RNaseH_domain"/>
</dbReference>
<dbReference type="Pfam" id="PF13456">
    <property type="entry name" value="RVT_3"/>
    <property type="match status" value="1"/>
</dbReference>
<feature type="domain" description="RNase H type-1" evidence="1">
    <location>
        <begin position="30"/>
        <end position="144"/>
    </location>
</feature>
<accession>A0ABR2M2Y7</accession>
<dbReference type="InterPro" id="IPR053151">
    <property type="entry name" value="RNase_H-like"/>
</dbReference>
<dbReference type="Proteomes" id="UP001412067">
    <property type="component" value="Unassembled WGS sequence"/>
</dbReference>
<dbReference type="EMBL" id="JBBWWR010000013">
    <property type="protein sequence ID" value="KAK8956189.1"/>
    <property type="molecule type" value="Genomic_DNA"/>
</dbReference>
<dbReference type="InterPro" id="IPR036397">
    <property type="entry name" value="RNaseH_sf"/>
</dbReference>
<name>A0ABR2M2Y7_9ASPA</name>
<organism evidence="2 3">
    <name type="scientific">Platanthera guangdongensis</name>
    <dbReference type="NCBI Taxonomy" id="2320717"/>
    <lineage>
        <taxon>Eukaryota</taxon>
        <taxon>Viridiplantae</taxon>
        <taxon>Streptophyta</taxon>
        <taxon>Embryophyta</taxon>
        <taxon>Tracheophyta</taxon>
        <taxon>Spermatophyta</taxon>
        <taxon>Magnoliopsida</taxon>
        <taxon>Liliopsida</taxon>
        <taxon>Asparagales</taxon>
        <taxon>Orchidaceae</taxon>
        <taxon>Orchidoideae</taxon>
        <taxon>Orchideae</taxon>
        <taxon>Orchidinae</taxon>
        <taxon>Platanthera</taxon>
    </lineage>
</organism>
<comment type="caution">
    <text evidence="2">The sequence shown here is derived from an EMBL/GenBank/DDBJ whole genome shotgun (WGS) entry which is preliminary data.</text>
</comment>
<evidence type="ECO:0000313" key="3">
    <source>
        <dbReference type="Proteomes" id="UP001412067"/>
    </source>
</evidence>
<dbReference type="Gene3D" id="3.30.420.10">
    <property type="entry name" value="Ribonuclease H-like superfamily/Ribonuclease H"/>
    <property type="match status" value="1"/>
</dbReference>
<protein>
    <recommendedName>
        <fullName evidence="1">RNase H type-1 domain-containing protein</fullName>
    </recommendedName>
</protein>
<dbReference type="PANTHER" id="PTHR47723">
    <property type="entry name" value="OS05G0353850 PROTEIN"/>
    <property type="match status" value="1"/>
</dbReference>
<proteinExistence type="predicted"/>
<dbReference type="PANTHER" id="PTHR47723:SF19">
    <property type="entry name" value="POLYNUCLEOTIDYL TRANSFERASE, RIBONUCLEASE H-LIKE SUPERFAMILY PROTEIN"/>
    <property type="match status" value="1"/>
</dbReference>
<dbReference type="InterPro" id="IPR012337">
    <property type="entry name" value="RNaseH-like_sf"/>
</dbReference>
<keyword evidence="3" id="KW-1185">Reference proteome</keyword>
<dbReference type="InterPro" id="IPR044730">
    <property type="entry name" value="RNase_H-like_dom_plant"/>
</dbReference>
<evidence type="ECO:0000259" key="1">
    <source>
        <dbReference type="Pfam" id="PF13456"/>
    </source>
</evidence>
<sequence>MRVRPSPSIFWCPPPPDWIKINVHGAVFPNNCAGIGVVVRDHRMAVQLAAGSGFYHWDPGQVELEALRSLRRLLSPDMLKAKGVIIEGDCKNVLEFCCNSMHRVTWSDANFMARDLSFLAELNQVLIRHIPREANRLVDFCAKFGSCNNFVWHDVTSAPTEFMEIVHDDFG</sequence>
<dbReference type="CDD" id="cd06222">
    <property type="entry name" value="RNase_H_like"/>
    <property type="match status" value="1"/>
</dbReference>
<evidence type="ECO:0000313" key="2">
    <source>
        <dbReference type="EMBL" id="KAK8956189.1"/>
    </source>
</evidence>
<gene>
    <name evidence="2" type="ORF">KSP40_PGU015215</name>
</gene>
<dbReference type="SUPFAM" id="SSF53098">
    <property type="entry name" value="Ribonuclease H-like"/>
    <property type="match status" value="1"/>
</dbReference>